<feature type="compositionally biased region" description="Polar residues" evidence="1">
    <location>
        <begin position="381"/>
        <end position="391"/>
    </location>
</feature>
<evidence type="ECO:0008006" key="4">
    <source>
        <dbReference type="Google" id="ProtNLM"/>
    </source>
</evidence>
<feature type="compositionally biased region" description="Polar residues" evidence="1">
    <location>
        <begin position="359"/>
        <end position="370"/>
    </location>
</feature>
<feature type="compositionally biased region" description="Low complexity" evidence="1">
    <location>
        <begin position="252"/>
        <end position="261"/>
    </location>
</feature>
<evidence type="ECO:0000256" key="1">
    <source>
        <dbReference type="SAM" id="MobiDB-lite"/>
    </source>
</evidence>
<accession>A0A444YCR2</accession>
<organism evidence="2 3">
    <name type="scientific">Arachis hypogaea</name>
    <name type="common">Peanut</name>
    <dbReference type="NCBI Taxonomy" id="3818"/>
    <lineage>
        <taxon>Eukaryota</taxon>
        <taxon>Viridiplantae</taxon>
        <taxon>Streptophyta</taxon>
        <taxon>Embryophyta</taxon>
        <taxon>Tracheophyta</taxon>
        <taxon>Spermatophyta</taxon>
        <taxon>Magnoliopsida</taxon>
        <taxon>eudicotyledons</taxon>
        <taxon>Gunneridae</taxon>
        <taxon>Pentapetalae</taxon>
        <taxon>rosids</taxon>
        <taxon>fabids</taxon>
        <taxon>Fabales</taxon>
        <taxon>Fabaceae</taxon>
        <taxon>Papilionoideae</taxon>
        <taxon>50 kb inversion clade</taxon>
        <taxon>dalbergioids sensu lato</taxon>
        <taxon>Dalbergieae</taxon>
        <taxon>Pterocarpus clade</taxon>
        <taxon>Arachis</taxon>
    </lineage>
</organism>
<evidence type="ECO:0000313" key="3">
    <source>
        <dbReference type="Proteomes" id="UP000289738"/>
    </source>
</evidence>
<evidence type="ECO:0000313" key="2">
    <source>
        <dbReference type="EMBL" id="RYQ99715.1"/>
    </source>
</evidence>
<feature type="region of interest" description="Disordered" evidence="1">
    <location>
        <begin position="324"/>
        <end position="343"/>
    </location>
</feature>
<comment type="caution">
    <text evidence="2">The sequence shown here is derived from an EMBL/GenBank/DDBJ whole genome shotgun (WGS) entry which is preliminary data.</text>
</comment>
<dbReference type="EMBL" id="SDMP01000017">
    <property type="protein sequence ID" value="RYQ99715.1"/>
    <property type="molecule type" value="Genomic_DNA"/>
</dbReference>
<reference evidence="2 3" key="1">
    <citation type="submission" date="2019-01" db="EMBL/GenBank/DDBJ databases">
        <title>Sequencing of cultivated peanut Arachis hypogaea provides insights into genome evolution and oil improvement.</title>
        <authorList>
            <person name="Chen X."/>
        </authorList>
    </citation>
    <scope>NUCLEOTIDE SEQUENCE [LARGE SCALE GENOMIC DNA]</scope>
    <source>
        <strain evidence="3">cv. Fuhuasheng</strain>
        <tissue evidence="2">Leaves</tissue>
    </source>
</reference>
<dbReference type="AlphaFoldDB" id="A0A444YCR2"/>
<sequence length="579" mass="66188">MTKSESGSTDKQYIDGFRLAEFKPNFPDTESNEDRFWAVFSLFHTCKDFDNDQLNFTPFLRRNRGPTWLECLLFPDTNEANEIANQNWANMLAVQVIPIGLPLHKKERFKITMYAPHLTTRQLEFSQDIPTPQPQNDDPFCHITLTTQEDFNSCLLKNQQRRDRFNFVMYDRSFYITKSCFKWWATYYSRYTRTLEEIQQTAIRTAVTESSPKKLTREKLKLLDHHQPRVKELLLELLVNKSADESEPTNKDSLAASSPSEDAADSDPGTQLIPRYRISQIDPEHSTSHDSIQFTGSLQTIPATHPPLPHTTQVIDLTANPLQHSPEENHRLESISPNNQAVSSTENIVVADSNSAFKAADTTNSTSSKSKVLETPPELQPKSSLQTPPDQNQEHRMFLLLQLDCLNSSLELPTNTPYSASIQEFKQLLNDSVASQFQLQETENEEAIAKSKIENCLTTAQPIQSSREEFDVRNSHAISVQAFHDQEEARIEAELAQLHQEQLATIRQSRATLAKPLAAAQQEQHLLIQKLVLIDTERGEYEKQLEKIQADKFKQIEILTILKNKRTKLRSNLVKLLAS</sequence>
<gene>
    <name evidence="2" type="ORF">Ahy_B07g087701</name>
</gene>
<dbReference type="Proteomes" id="UP000289738">
    <property type="component" value="Chromosome B07"/>
</dbReference>
<proteinExistence type="predicted"/>
<name>A0A444YCR2_ARAHY</name>
<keyword evidence="3" id="KW-1185">Reference proteome</keyword>
<feature type="region of interest" description="Disordered" evidence="1">
    <location>
        <begin position="359"/>
        <end position="391"/>
    </location>
</feature>
<protein>
    <recommendedName>
        <fullName evidence="4">Aminotransferase-like plant mobile domain-containing protein</fullName>
    </recommendedName>
</protein>
<feature type="region of interest" description="Disordered" evidence="1">
    <location>
        <begin position="244"/>
        <end position="271"/>
    </location>
</feature>